<dbReference type="InterPro" id="IPR011250">
    <property type="entry name" value="OMP/PagP_B-barrel"/>
</dbReference>
<name>C8RZR0_9RHOB</name>
<accession>C8RZR0</accession>
<dbReference type="Gene3D" id="2.40.160.90">
    <property type="match status" value="1"/>
</dbReference>
<protein>
    <recommendedName>
        <fullName evidence="3">Thymidylate synthase</fullName>
    </recommendedName>
</protein>
<proteinExistence type="predicted"/>
<dbReference type="PROSITE" id="PS51257">
    <property type="entry name" value="PROKAR_LIPOPROTEIN"/>
    <property type="match status" value="1"/>
</dbReference>
<dbReference type="Proteomes" id="UP000010121">
    <property type="component" value="Unassembled WGS sequence"/>
</dbReference>
<dbReference type="RefSeq" id="WP_008029216.1">
    <property type="nucleotide sequence ID" value="NZ_ACYY01000006.1"/>
</dbReference>
<dbReference type="AlphaFoldDB" id="C8RZR0"/>
<evidence type="ECO:0000313" key="1">
    <source>
        <dbReference type="EMBL" id="EEW25857.1"/>
    </source>
</evidence>
<dbReference type="EMBL" id="ACYY01000006">
    <property type="protein sequence ID" value="EEW25857.1"/>
    <property type="molecule type" value="Genomic_DNA"/>
</dbReference>
<organism evidence="1 2">
    <name type="scientific">Rhodobacter ferrooxidans</name>
    <dbReference type="NCBI Taxonomy" id="371731"/>
    <lineage>
        <taxon>Bacteria</taxon>
        <taxon>Pseudomonadati</taxon>
        <taxon>Pseudomonadota</taxon>
        <taxon>Alphaproteobacteria</taxon>
        <taxon>Rhodobacterales</taxon>
        <taxon>Rhodobacter group</taxon>
        <taxon>Rhodobacter</taxon>
    </lineage>
</organism>
<dbReference type="SUPFAM" id="SSF56925">
    <property type="entry name" value="OMPA-like"/>
    <property type="match status" value="1"/>
</dbReference>
<keyword evidence="2" id="KW-1185">Reference proteome</keyword>
<evidence type="ECO:0008006" key="3">
    <source>
        <dbReference type="Google" id="ProtNLM"/>
    </source>
</evidence>
<evidence type="ECO:0000313" key="2">
    <source>
        <dbReference type="Proteomes" id="UP000010121"/>
    </source>
</evidence>
<comment type="caution">
    <text evidence="1">The sequence shown here is derived from an EMBL/GenBank/DDBJ whole genome shotgun (WGS) entry which is preliminary data.</text>
</comment>
<dbReference type="eggNOG" id="ENOG502ZBCN">
    <property type="taxonomic scope" value="Bacteria"/>
</dbReference>
<dbReference type="OrthoDB" id="7851370at2"/>
<reference evidence="1 2" key="1">
    <citation type="submission" date="2009-08" db="EMBL/GenBank/DDBJ databases">
        <title>The draft genome of Rhodobacter sp. SW2.</title>
        <authorList>
            <consortium name="US DOE Joint Genome Institute (JGI-PGF)"/>
            <person name="Lucas S."/>
            <person name="Copeland A."/>
            <person name="Lapidus A."/>
            <person name="Glavina del Rio T."/>
            <person name="Tice H."/>
            <person name="Bruce D."/>
            <person name="Goodwin L."/>
            <person name="Pitluck S."/>
            <person name="Larimer F."/>
            <person name="Land M.L."/>
            <person name="Hauser L."/>
            <person name="Emerson D."/>
        </authorList>
    </citation>
    <scope>NUCLEOTIDE SEQUENCE [LARGE SCALE GENOMIC DNA]</scope>
    <source>
        <strain evidence="1 2">SW2</strain>
    </source>
</reference>
<dbReference type="STRING" id="371731.Rsw2DRAFT_1288"/>
<sequence length="301" mass="30555">MEFRDLAPMALLFALAACSGNPLNNGGPDGGGGGGGGGGGSTAEIPEALRRDVTAATYNAAAETLTVNMDQLDASPISGTFTRDAAARALDVPGYQAYTFQEASTHRSFIGLFRKSGNVIAGAVGDGGQFANTVVGGIYARDGAYTRPTSGLATYTGTYAGVLNTGLGASGPLDAVAPLRTQGTVQVNADFTNDRLNGGVINRSIVDTATPLRDVFLQITDIAEDGTFAGTVQQFSSSSLNDVGEYGGIFGGRNANDVAAVLVFQPDPDIAALVEQGAFAISCVDTFSPPNPNPTGVPCAN</sequence>
<gene>
    <name evidence="1" type="ORF">Rsw2DRAFT_1288</name>
</gene>